<name>A0A5S5DR37_9FLAO</name>
<reference evidence="5 6" key="1">
    <citation type="submission" date="2019-07" db="EMBL/GenBank/DDBJ databases">
        <title>Genomic Encyclopedia of Type Strains, Phase IV (KMG-IV): sequencing the most valuable type-strain genomes for metagenomic binning, comparative biology and taxonomic classification.</title>
        <authorList>
            <person name="Goeker M."/>
        </authorList>
    </citation>
    <scope>NUCLEOTIDE SEQUENCE [LARGE SCALE GENOMIC DNA]</scope>
    <source>
        <strain evidence="5 6">DSM 18961</strain>
    </source>
</reference>
<keyword evidence="2 5" id="KW-0489">Methyltransferase</keyword>
<proteinExistence type="inferred from homology"/>
<dbReference type="Proteomes" id="UP000323136">
    <property type="component" value="Unassembled WGS sequence"/>
</dbReference>
<dbReference type="GO" id="GO:0008757">
    <property type="term" value="F:S-adenosylmethionine-dependent methyltransferase activity"/>
    <property type="evidence" value="ECO:0007669"/>
    <property type="project" value="InterPro"/>
</dbReference>
<dbReference type="PANTHER" id="PTHR44942">
    <property type="entry name" value="METHYLTRANSF_11 DOMAIN-CONTAINING PROTEIN"/>
    <property type="match status" value="1"/>
</dbReference>
<dbReference type="InterPro" id="IPR029063">
    <property type="entry name" value="SAM-dependent_MTases_sf"/>
</dbReference>
<evidence type="ECO:0000313" key="5">
    <source>
        <dbReference type="EMBL" id="TYP97476.1"/>
    </source>
</evidence>
<dbReference type="OrthoDB" id="9797252at2"/>
<dbReference type="Pfam" id="PF08241">
    <property type="entry name" value="Methyltransf_11"/>
    <property type="match status" value="1"/>
</dbReference>
<keyword evidence="6" id="KW-1185">Reference proteome</keyword>
<dbReference type="CDD" id="cd02440">
    <property type="entry name" value="AdoMet_MTases"/>
    <property type="match status" value="1"/>
</dbReference>
<evidence type="ECO:0000256" key="1">
    <source>
        <dbReference type="ARBA" id="ARBA00008361"/>
    </source>
</evidence>
<evidence type="ECO:0000256" key="2">
    <source>
        <dbReference type="ARBA" id="ARBA00022603"/>
    </source>
</evidence>
<dbReference type="RefSeq" id="WP_148870817.1">
    <property type="nucleotide sequence ID" value="NZ_VNIA01000004.1"/>
</dbReference>
<organism evidence="5 6">
    <name type="scientific">Tenacibaculum adriaticum</name>
    <dbReference type="NCBI Taxonomy" id="413713"/>
    <lineage>
        <taxon>Bacteria</taxon>
        <taxon>Pseudomonadati</taxon>
        <taxon>Bacteroidota</taxon>
        <taxon>Flavobacteriia</taxon>
        <taxon>Flavobacteriales</taxon>
        <taxon>Flavobacteriaceae</taxon>
        <taxon>Tenacibaculum</taxon>
    </lineage>
</organism>
<gene>
    <name evidence="5" type="ORF">C7447_104165</name>
</gene>
<evidence type="ECO:0000259" key="4">
    <source>
        <dbReference type="Pfam" id="PF08241"/>
    </source>
</evidence>
<protein>
    <submittedName>
        <fullName evidence="5">Methyltransferase family protein</fullName>
    </submittedName>
</protein>
<keyword evidence="3 5" id="KW-0808">Transferase</keyword>
<dbReference type="GO" id="GO:0032259">
    <property type="term" value="P:methylation"/>
    <property type="evidence" value="ECO:0007669"/>
    <property type="project" value="UniProtKB-KW"/>
</dbReference>
<dbReference type="InterPro" id="IPR013216">
    <property type="entry name" value="Methyltransf_11"/>
</dbReference>
<dbReference type="PANTHER" id="PTHR44942:SF4">
    <property type="entry name" value="METHYLTRANSFERASE TYPE 11 DOMAIN-CONTAINING PROTEIN"/>
    <property type="match status" value="1"/>
</dbReference>
<comment type="similarity">
    <text evidence="1">Belongs to the methyltransferase superfamily.</text>
</comment>
<dbReference type="AlphaFoldDB" id="A0A5S5DR37"/>
<evidence type="ECO:0000313" key="6">
    <source>
        <dbReference type="Proteomes" id="UP000323136"/>
    </source>
</evidence>
<dbReference type="InterPro" id="IPR051052">
    <property type="entry name" value="Diverse_substrate_MTase"/>
</dbReference>
<comment type="caution">
    <text evidence="5">The sequence shown here is derived from an EMBL/GenBank/DDBJ whole genome shotgun (WGS) entry which is preliminary data.</text>
</comment>
<dbReference type="EMBL" id="VNIA01000004">
    <property type="protein sequence ID" value="TYP97476.1"/>
    <property type="molecule type" value="Genomic_DNA"/>
</dbReference>
<feature type="domain" description="Methyltransferase type 11" evidence="4">
    <location>
        <begin position="42"/>
        <end position="130"/>
    </location>
</feature>
<accession>A0A5S5DR37</accession>
<sequence>MKNTLDKFSKQAAIYKKFRPTYPAELFDFIYSKCSNKDVAWDCGTGNGQVASILAESFKKVYATDISEKQIQNATRKENIFYSVDRAEKTSLPSNSIDLITVGQAMHWFDFAAFNKEAKRVLKPNGIIAIWSYGLLRVNTKINEIIDNFYTNIVGKYWNVERRHIDNNYDSIQFDFDEINISEKFQIQVTWSLEQLKGYINTWSSVQNYMEQNNGNNPVDELIKEIAKEWKTDVKQITFPIFLRIGNRKS</sequence>
<dbReference type="SUPFAM" id="SSF53335">
    <property type="entry name" value="S-adenosyl-L-methionine-dependent methyltransferases"/>
    <property type="match status" value="1"/>
</dbReference>
<dbReference type="Gene3D" id="3.40.50.150">
    <property type="entry name" value="Vaccinia Virus protein VP39"/>
    <property type="match status" value="1"/>
</dbReference>
<evidence type="ECO:0000256" key="3">
    <source>
        <dbReference type="ARBA" id="ARBA00022679"/>
    </source>
</evidence>